<dbReference type="Proteomes" id="UP000515151">
    <property type="component" value="Chromosome 4"/>
</dbReference>
<dbReference type="InterPro" id="IPR011009">
    <property type="entry name" value="Kinase-like_dom_sf"/>
</dbReference>
<reference evidence="4" key="1">
    <citation type="journal article" date="2020" name="Plant Biotechnol. J.">
        <title>The pomegranate (Punica granatum L.) draft genome dissects genetic divergence between soft- and hard-seeded cultivars.</title>
        <authorList>
            <person name="Luo X."/>
            <person name="Li H."/>
            <person name="Wu Z."/>
            <person name="Yao W."/>
            <person name="Zhao P."/>
            <person name="Cao D."/>
            <person name="Yu H."/>
            <person name="Li K."/>
            <person name="Poudel K."/>
            <person name="Zhao D."/>
            <person name="Zhang F."/>
            <person name="Xia X."/>
            <person name="Chen L."/>
            <person name="Wang Q."/>
            <person name="Jing D."/>
            <person name="Cao S."/>
        </authorList>
    </citation>
    <scope>NUCLEOTIDE SEQUENCE [LARGE SCALE GENOMIC DNA]</scope>
    <source>
        <strain evidence="4">cv. Tunisia</strain>
    </source>
</reference>
<dbReference type="RefSeq" id="XP_031391820.1">
    <property type="nucleotide sequence ID" value="XM_031535960.1"/>
</dbReference>
<dbReference type="InterPro" id="IPR045307">
    <property type="entry name" value="ADCK1_dom"/>
</dbReference>
<dbReference type="InterPro" id="IPR051130">
    <property type="entry name" value="Mito_struct-func_regulator"/>
</dbReference>
<feature type="signal peptide" evidence="2">
    <location>
        <begin position="1"/>
        <end position="22"/>
    </location>
</feature>
<keyword evidence="5" id="KW-0418">Kinase</keyword>
<dbReference type="PANTHER" id="PTHR43173:SF28">
    <property type="entry name" value="AARF DOMAIN CONTAINING KINASE 5"/>
    <property type="match status" value="1"/>
</dbReference>
<dbReference type="InterPro" id="IPR004147">
    <property type="entry name" value="ABC1_dom"/>
</dbReference>
<evidence type="ECO:0000256" key="2">
    <source>
        <dbReference type="SAM" id="SignalP"/>
    </source>
</evidence>
<proteinExistence type="inferred from homology"/>
<dbReference type="AlphaFoldDB" id="A0A6P8D5M0"/>
<feature type="domain" description="ABC1 atypical kinase-like" evidence="3">
    <location>
        <begin position="137"/>
        <end position="380"/>
    </location>
</feature>
<dbReference type="PANTHER" id="PTHR43173">
    <property type="entry name" value="ABC1 FAMILY PROTEIN"/>
    <property type="match status" value="1"/>
</dbReference>
<evidence type="ECO:0000259" key="3">
    <source>
        <dbReference type="Pfam" id="PF03109"/>
    </source>
</evidence>
<dbReference type="SUPFAM" id="SSF56112">
    <property type="entry name" value="Protein kinase-like (PK-like)"/>
    <property type="match status" value="1"/>
</dbReference>
<gene>
    <name evidence="5" type="primary">LOC116203965</name>
</gene>
<evidence type="ECO:0000313" key="5">
    <source>
        <dbReference type="RefSeq" id="XP_031391820.1"/>
    </source>
</evidence>
<comment type="similarity">
    <text evidence="1">Belongs to the protein kinase superfamily. ADCK protein kinase family.</text>
</comment>
<dbReference type="GeneID" id="116203965"/>
<keyword evidence="4" id="KW-1185">Reference proteome</keyword>
<keyword evidence="5" id="KW-0808">Transferase</keyword>
<evidence type="ECO:0000256" key="1">
    <source>
        <dbReference type="ARBA" id="ARBA00009670"/>
    </source>
</evidence>
<dbReference type="CDD" id="cd13969">
    <property type="entry name" value="ADCK1-like"/>
    <property type="match status" value="1"/>
</dbReference>
<sequence length="553" mass="62480">MSSLRKLFGSKTALVLLTATGALTLHAHAPHSLQLPSDFKVAHSGSGSVEAVVDAVVRSSRAISTVAVTLVDYKYSLHGLPKGSDEYRHELSEVHMRSARRLLRLCEANKGFYIKAGQFVAALGQAPKEYVSTLSSLQDKAVPCDYVAIREVLVSNFGQDLSEIFHSFGEQPIAAASIAQVHRATLKDHQEVAVKVQYPGLERQRKLDMMTMHVLSHCVTWLFPEYRFVSLVLEFSKAVSMELDFIQEARNSERTAKNISKDVITVPKVFWELTTKQVLTMQFCKGQRVDDVDFLRKMGIDPTKVAKALVEVFAEMILVHGFVHGDPHPGNILVSPTDRGGFTIVLLDHGIYKQLDDEFRRNYCQLWKALILQDSEKIQQLGEQFGVGEYSRYFPVIFTGRTVDSKSALGKGMTVKERKELKKELKTLRMEDISSFLESLSPDFLMILRVDGLLRSINRKLGAPQRVRLLTYAKFALYGLSTRPNRDHESQTGVSVLFSTLNRSIAYFRLRLVLGLMILRPAEVLELLSWIKRLRQSSILWLKYFFASIQHSL</sequence>
<dbReference type="Gene3D" id="1.10.510.10">
    <property type="entry name" value="Transferase(Phosphotransferase) domain 1"/>
    <property type="match status" value="1"/>
</dbReference>
<name>A0A6P8D5M0_PUNGR</name>
<feature type="chain" id="PRO_5027680951" evidence="2">
    <location>
        <begin position="23"/>
        <end position="553"/>
    </location>
</feature>
<dbReference type="Pfam" id="PF03109">
    <property type="entry name" value="ABC1"/>
    <property type="match status" value="1"/>
</dbReference>
<reference evidence="5" key="2">
    <citation type="submission" date="2025-08" db="UniProtKB">
        <authorList>
            <consortium name="RefSeq"/>
        </authorList>
    </citation>
    <scope>IDENTIFICATION</scope>
    <source>
        <tissue evidence="5">Leaf</tissue>
    </source>
</reference>
<accession>A0A6P8D5M0</accession>
<evidence type="ECO:0000313" key="4">
    <source>
        <dbReference type="Proteomes" id="UP000515151"/>
    </source>
</evidence>
<protein>
    <submittedName>
        <fullName evidence="5">AarF domain-containing protein kinase 1 isoform X1</fullName>
    </submittedName>
</protein>
<dbReference type="OrthoDB" id="427480at2759"/>
<keyword evidence="2" id="KW-0732">Signal</keyword>
<dbReference type="GO" id="GO:0016301">
    <property type="term" value="F:kinase activity"/>
    <property type="evidence" value="ECO:0007669"/>
    <property type="project" value="UniProtKB-KW"/>
</dbReference>
<organism evidence="4 5">
    <name type="scientific">Punica granatum</name>
    <name type="common">Pomegranate</name>
    <dbReference type="NCBI Taxonomy" id="22663"/>
    <lineage>
        <taxon>Eukaryota</taxon>
        <taxon>Viridiplantae</taxon>
        <taxon>Streptophyta</taxon>
        <taxon>Embryophyta</taxon>
        <taxon>Tracheophyta</taxon>
        <taxon>Spermatophyta</taxon>
        <taxon>Magnoliopsida</taxon>
        <taxon>eudicotyledons</taxon>
        <taxon>Gunneridae</taxon>
        <taxon>Pentapetalae</taxon>
        <taxon>rosids</taxon>
        <taxon>malvids</taxon>
        <taxon>Myrtales</taxon>
        <taxon>Lythraceae</taxon>
        <taxon>Punica</taxon>
    </lineage>
</organism>